<dbReference type="AlphaFoldDB" id="A0A1W1XJK9"/>
<sequence>MHYRERFMISLVARALLTGNKLKTWRRDSALDAIQHETLRLLAHWYGRKRPKVLAGFFFPVELLHAHGVIPMFGEFVATAMAAAGLEKNALSVADAEGFPVESCAFHRASLAALLKGYLPPLDAVAATTHLCDSQCKALEELAVRLGVPFIVLDVPQEDTAEARTYLVRQMEEADGVLAGLSGKSPGCADWRRVFAFSNSARDRMLRLNALRATAPAGVCGKEMATALIQSQLFLGLEMLPPLLERLALEIPSTPPPPDGGHPKYRLVWLLTFPYFKGNFIPFMEQTLGLWPVLDELTHVFWDPLDPERPYESLAVKMLQNPGLGPVDRRLRWWNTWSGRQTRMVWSIIPIGDAAKAWVVCGPWRSS</sequence>
<reference evidence="2 3" key="1">
    <citation type="submission" date="2017-04" db="EMBL/GenBank/DDBJ databases">
        <authorList>
            <person name="Afonso C.L."/>
            <person name="Miller P.J."/>
            <person name="Scott M.A."/>
            <person name="Spackman E."/>
            <person name="Goraichik I."/>
            <person name="Dimitrov K.M."/>
            <person name="Suarez D.L."/>
            <person name="Swayne D.E."/>
        </authorList>
    </citation>
    <scope>NUCLEOTIDE SEQUENCE [LARGE SCALE GENOMIC DNA]</scope>
    <source>
        <strain evidence="2 3">DSM 13146</strain>
    </source>
</reference>
<dbReference type="Gene3D" id="3.40.50.11890">
    <property type="match status" value="1"/>
</dbReference>
<dbReference type="Proteomes" id="UP000192783">
    <property type="component" value="Unassembled WGS sequence"/>
</dbReference>
<dbReference type="PANTHER" id="PTHR30548">
    <property type="entry name" value="2-HYDROXYGLUTARYL-COA DEHYDRATASE, D-COMPONENT-RELATED"/>
    <property type="match status" value="1"/>
</dbReference>
<dbReference type="OrthoDB" id="9810278at2"/>
<protein>
    <submittedName>
        <fullName evidence="2">2-hydroxyglutaryl-CoA dehydratase, D-component</fullName>
    </submittedName>
</protein>
<evidence type="ECO:0000313" key="3">
    <source>
        <dbReference type="Proteomes" id="UP000192783"/>
    </source>
</evidence>
<dbReference type="InterPro" id="IPR010327">
    <property type="entry name" value="FldB/FldC_alpha/beta"/>
</dbReference>
<name>A0A1W1XJK9_9BACT</name>
<evidence type="ECO:0000313" key="2">
    <source>
        <dbReference type="EMBL" id="SMC23987.1"/>
    </source>
</evidence>
<evidence type="ECO:0000256" key="1">
    <source>
        <dbReference type="ARBA" id="ARBA00005806"/>
    </source>
</evidence>
<accession>A0A1W1XJK9</accession>
<proteinExistence type="inferred from homology"/>
<dbReference type="PANTHER" id="PTHR30548:SF2">
    <property type="entry name" value="2-HYDROXYACYL-COA DEHYDRATASE,D-COMPONENT"/>
    <property type="match status" value="1"/>
</dbReference>
<dbReference type="STRING" id="1121390.SAMN02746041_01889"/>
<keyword evidence="3" id="KW-1185">Reference proteome</keyword>
<dbReference type="Pfam" id="PF06050">
    <property type="entry name" value="HGD-D"/>
    <property type="match status" value="1"/>
</dbReference>
<comment type="similarity">
    <text evidence="1">Belongs to the FldB/FldC dehydratase alpha/beta subunit family.</text>
</comment>
<organism evidence="2 3">
    <name type="scientific">Desulfacinum hydrothermale DSM 13146</name>
    <dbReference type="NCBI Taxonomy" id="1121390"/>
    <lineage>
        <taxon>Bacteria</taxon>
        <taxon>Pseudomonadati</taxon>
        <taxon>Thermodesulfobacteriota</taxon>
        <taxon>Syntrophobacteria</taxon>
        <taxon>Syntrophobacterales</taxon>
        <taxon>Syntrophobacteraceae</taxon>
        <taxon>Desulfacinum</taxon>
    </lineage>
</organism>
<gene>
    <name evidence="2" type="ORF">SAMN02746041_01889</name>
</gene>
<dbReference type="EMBL" id="FWXF01000009">
    <property type="protein sequence ID" value="SMC23987.1"/>
    <property type="molecule type" value="Genomic_DNA"/>
</dbReference>